<dbReference type="InterPro" id="IPR011009">
    <property type="entry name" value="Kinase-like_dom_sf"/>
</dbReference>
<dbReference type="EMBL" id="GEDC01012244">
    <property type="protein sequence ID" value="JAS25054.1"/>
    <property type="molecule type" value="Transcribed_RNA"/>
</dbReference>
<dbReference type="AlphaFoldDB" id="A0A1B6DHA2"/>
<evidence type="ECO:0000313" key="2">
    <source>
        <dbReference type="EMBL" id="JAS25054.1"/>
    </source>
</evidence>
<dbReference type="Pfam" id="PF02958">
    <property type="entry name" value="EcKL"/>
    <property type="match status" value="1"/>
</dbReference>
<gene>
    <name evidence="2" type="ORF">g.9196</name>
</gene>
<accession>A0A1B6DHA2</accession>
<dbReference type="SMART" id="SM00587">
    <property type="entry name" value="CHK"/>
    <property type="match status" value="1"/>
</dbReference>
<evidence type="ECO:0000259" key="1">
    <source>
        <dbReference type="SMART" id="SM00587"/>
    </source>
</evidence>
<reference evidence="2" key="1">
    <citation type="submission" date="2015-12" db="EMBL/GenBank/DDBJ databases">
        <title>De novo transcriptome assembly of four potential Pierce s Disease insect vectors from Arizona vineyards.</title>
        <authorList>
            <person name="Tassone E.E."/>
        </authorList>
    </citation>
    <scope>NUCLEOTIDE SEQUENCE</scope>
</reference>
<dbReference type="PANTHER" id="PTHR11012:SF56">
    <property type="entry name" value="CHK KINASE-LIKE DOMAIN-CONTAINING PROTEIN-RELATED"/>
    <property type="match status" value="1"/>
</dbReference>
<sequence>MAAVSWLNNEFFSVVLQASADDKNCKAEDFRIVDFRLRRILDDCSGISYSVQVWYKQNSMEQIKDHVFVIKSAVLSSCGNFVEREITMFKDVLPKVEKYVGQKFAPKLLLSKNLALVTENVRGNGFKNANSLSLLDFNHCAMALQALARFHAGTVLLHLEDPDFVENKVGSEQVLENPEVDCLGFMDKVFRSFEKELSTWPESKHHVGSVQLVRQSVAEYFQNINKRKGLRVLNNGDFWLNNLMFRYDACGRVRDVLMCEFQSTRYCPPAADVQYFIASSSRLDVRLNQLDTLLEIYRNTLNESLETLDLPQRLEKDEMESSLQEEYVMYFIGLVVCLCTCLNDPEDRMTFEGFDNFEELAIDAHIRFEKMLRSPRFRNFVPPVLEDLERKGVFDIFRDKINDCEDNSD</sequence>
<organism evidence="2">
    <name type="scientific">Clastoptera arizonana</name>
    <name type="common">Arizona spittle bug</name>
    <dbReference type="NCBI Taxonomy" id="38151"/>
    <lineage>
        <taxon>Eukaryota</taxon>
        <taxon>Metazoa</taxon>
        <taxon>Ecdysozoa</taxon>
        <taxon>Arthropoda</taxon>
        <taxon>Hexapoda</taxon>
        <taxon>Insecta</taxon>
        <taxon>Pterygota</taxon>
        <taxon>Neoptera</taxon>
        <taxon>Paraneoptera</taxon>
        <taxon>Hemiptera</taxon>
        <taxon>Auchenorrhyncha</taxon>
        <taxon>Cercopoidea</taxon>
        <taxon>Clastopteridae</taxon>
        <taxon>Clastoptera</taxon>
    </lineage>
</organism>
<feature type="domain" description="CHK kinase-like" evidence="1">
    <location>
        <begin position="116"/>
        <end position="307"/>
    </location>
</feature>
<proteinExistence type="predicted"/>
<name>A0A1B6DHA2_9HEMI</name>
<dbReference type="InterPro" id="IPR004119">
    <property type="entry name" value="EcKL"/>
</dbReference>
<dbReference type="Gene3D" id="3.90.1200.10">
    <property type="match status" value="1"/>
</dbReference>
<protein>
    <recommendedName>
        <fullName evidence="1">CHK kinase-like domain-containing protein</fullName>
    </recommendedName>
</protein>
<dbReference type="SUPFAM" id="SSF56112">
    <property type="entry name" value="Protein kinase-like (PK-like)"/>
    <property type="match status" value="1"/>
</dbReference>
<dbReference type="InterPro" id="IPR015897">
    <property type="entry name" value="CHK_kinase-like"/>
</dbReference>
<dbReference type="PANTHER" id="PTHR11012">
    <property type="entry name" value="PROTEIN KINASE-LIKE DOMAIN-CONTAINING"/>
    <property type="match status" value="1"/>
</dbReference>